<keyword evidence="2" id="KW-1185">Reference proteome</keyword>
<dbReference type="Gene3D" id="3.30.70.2010">
    <property type="match status" value="1"/>
</dbReference>
<reference evidence="2" key="1">
    <citation type="submission" date="2016-03" db="EMBL/GenBank/DDBJ databases">
        <title>Complete genome sequence of the type strain Actinoalloteichus hymeniacidonis DSM 45092.</title>
        <authorList>
            <person name="Schaffert L."/>
            <person name="Albersmeier A."/>
            <person name="Winkler A."/>
            <person name="Kalinowski J."/>
            <person name="Zotchev S."/>
            <person name="Ruckert C."/>
        </authorList>
    </citation>
    <scope>NUCLEOTIDE SEQUENCE [LARGE SCALE GENOMIC DNA]</scope>
    <source>
        <strain evidence="2">HPA177(T) (DSM 45092(T))</strain>
    </source>
</reference>
<dbReference type="KEGG" id="ahm:TL08_20635"/>
<protein>
    <submittedName>
        <fullName evidence="1">Uncharacterized protein</fullName>
    </submittedName>
</protein>
<gene>
    <name evidence="1" type="ORF">TL08_20635</name>
</gene>
<name>A0AAC9MZ04_9PSEU</name>
<organism evidence="1 2">
    <name type="scientific">Actinoalloteichus hymeniacidonis</name>
    <dbReference type="NCBI Taxonomy" id="340345"/>
    <lineage>
        <taxon>Bacteria</taxon>
        <taxon>Bacillati</taxon>
        <taxon>Actinomycetota</taxon>
        <taxon>Actinomycetes</taxon>
        <taxon>Pseudonocardiales</taxon>
        <taxon>Pseudonocardiaceae</taxon>
        <taxon>Actinoalloteichus</taxon>
    </lineage>
</organism>
<dbReference type="RefSeq" id="WP_069851275.1">
    <property type="nucleotide sequence ID" value="NZ_CP014859.1"/>
</dbReference>
<evidence type="ECO:0000313" key="2">
    <source>
        <dbReference type="Proteomes" id="UP000095210"/>
    </source>
</evidence>
<sequence length="142" mass="14861">MAEQWSTVDAIATARGLLEQALPGWVRPSAFGLGGVVDGVASFPAVNVDEGFLSAVVLATVCGHSAGTAVYPVDAATLDEAIMMLSPAEACRDYDHPNLAAWREIRETLAHGGSAVAVFVGDQADPIVDEHDERFRAALAAR</sequence>
<evidence type="ECO:0000313" key="1">
    <source>
        <dbReference type="EMBL" id="AOS64918.1"/>
    </source>
</evidence>
<proteinExistence type="predicted"/>
<dbReference type="AlphaFoldDB" id="A0AAC9MZ04"/>
<accession>A0AAC9MZ04</accession>
<dbReference type="Proteomes" id="UP000095210">
    <property type="component" value="Chromosome"/>
</dbReference>
<dbReference type="EMBL" id="CP014859">
    <property type="protein sequence ID" value="AOS64918.1"/>
    <property type="molecule type" value="Genomic_DNA"/>
</dbReference>